<evidence type="ECO:0000256" key="5">
    <source>
        <dbReference type="RuleBase" id="RU003476"/>
    </source>
</evidence>
<dbReference type="PANTHER" id="PTHR43046:SF12">
    <property type="entry name" value="GDP-MANNOSE MANNOSYL HYDROLASE"/>
    <property type="match status" value="1"/>
</dbReference>
<sequence>MNDEAGWPGPPIATDHIGTQMVSWDSGHERELLVDVEGWPLAVAVMIATDGERICLVHNKNRDQWELPGGEIEPGESPKEAAVREFAEEAGGSMRDARFVGVRRLRLASGLEVRCALFTGAVVATRELVPNAEIAGVAWISIDDASALGRVSDLDLTLLRRVLRLR</sequence>
<comment type="caution">
    <text evidence="7">The sequence shown here is derived from an EMBL/GenBank/DDBJ whole genome shotgun (WGS) entry which is preliminary data.</text>
</comment>
<comment type="cofactor">
    <cofactor evidence="1">
        <name>Mg(2+)</name>
        <dbReference type="ChEBI" id="CHEBI:18420"/>
    </cofactor>
</comment>
<dbReference type="Pfam" id="PF00293">
    <property type="entry name" value="NUDIX"/>
    <property type="match status" value="1"/>
</dbReference>
<evidence type="ECO:0000259" key="6">
    <source>
        <dbReference type="PROSITE" id="PS51462"/>
    </source>
</evidence>
<feature type="domain" description="Nudix hydrolase" evidence="6">
    <location>
        <begin position="38"/>
        <end position="164"/>
    </location>
</feature>
<evidence type="ECO:0000313" key="8">
    <source>
        <dbReference type="Proteomes" id="UP000744769"/>
    </source>
</evidence>
<evidence type="ECO:0000256" key="1">
    <source>
        <dbReference type="ARBA" id="ARBA00001946"/>
    </source>
</evidence>
<accession>A0A967B4D6</accession>
<dbReference type="SUPFAM" id="SSF55811">
    <property type="entry name" value="Nudix"/>
    <property type="match status" value="1"/>
</dbReference>
<gene>
    <name evidence="7" type="ORF">G9U51_01210</name>
</gene>
<protein>
    <submittedName>
        <fullName evidence="7">NUDIX domain-containing protein</fullName>
    </submittedName>
</protein>
<dbReference type="InterPro" id="IPR000086">
    <property type="entry name" value="NUDIX_hydrolase_dom"/>
</dbReference>
<dbReference type="EMBL" id="JAAOIV010000001">
    <property type="protein sequence ID" value="NHN54401.1"/>
    <property type="molecule type" value="Genomic_DNA"/>
</dbReference>
<evidence type="ECO:0000256" key="3">
    <source>
        <dbReference type="ARBA" id="ARBA00022801"/>
    </source>
</evidence>
<evidence type="ECO:0000313" key="7">
    <source>
        <dbReference type="EMBL" id="NHN54401.1"/>
    </source>
</evidence>
<reference evidence="7" key="1">
    <citation type="submission" date="2020-03" db="EMBL/GenBank/DDBJ databases">
        <title>Draft sequencing of Calidifontibacter sp. DB0510.</title>
        <authorList>
            <person name="Kim D.-U."/>
        </authorList>
    </citation>
    <scope>NUCLEOTIDE SEQUENCE</scope>
    <source>
        <strain evidence="7">DB0510</strain>
    </source>
</reference>
<dbReference type="GO" id="GO:0016787">
    <property type="term" value="F:hydrolase activity"/>
    <property type="evidence" value="ECO:0007669"/>
    <property type="project" value="UniProtKB-KW"/>
</dbReference>
<organism evidence="7 8">
    <name type="scientific">Metallococcus carri</name>
    <dbReference type="NCBI Taxonomy" id="1656884"/>
    <lineage>
        <taxon>Bacteria</taxon>
        <taxon>Bacillati</taxon>
        <taxon>Actinomycetota</taxon>
        <taxon>Actinomycetes</taxon>
        <taxon>Micrococcales</taxon>
        <taxon>Dermacoccaceae</taxon>
        <taxon>Metallococcus</taxon>
    </lineage>
</organism>
<dbReference type="PANTHER" id="PTHR43046">
    <property type="entry name" value="GDP-MANNOSE MANNOSYL HYDROLASE"/>
    <property type="match status" value="1"/>
</dbReference>
<dbReference type="PROSITE" id="PS00893">
    <property type="entry name" value="NUDIX_BOX"/>
    <property type="match status" value="1"/>
</dbReference>
<keyword evidence="8" id="KW-1185">Reference proteome</keyword>
<dbReference type="PRINTS" id="PR00502">
    <property type="entry name" value="NUDIXFAMILY"/>
</dbReference>
<evidence type="ECO:0000256" key="4">
    <source>
        <dbReference type="ARBA" id="ARBA00022842"/>
    </source>
</evidence>
<dbReference type="InterPro" id="IPR020476">
    <property type="entry name" value="Nudix_hydrolase"/>
</dbReference>
<dbReference type="RefSeq" id="WP_166191987.1">
    <property type="nucleotide sequence ID" value="NZ_JAAOIV010000001.1"/>
</dbReference>
<keyword evidence="3 5" id="KW-0378">Hydrolase</keyword>
<dbReference type="AlphaFoldDB" id="A0A967B4D6"/>
<name>A0A967B4D6_9MICO</name>
<dbReference type="Proteomes" id="UP000744769">
    <property type="component" value="Unassembled WGS sequence"/>
</dbReference>
<keyword evidence="4" id="KW-0460">Magnesium</keyword>
<dbReference type="Gene3D" id="3.90.79.10">
    <property type="entry name" value="Nucleoside Triphosphate Pyrophosphohydrolase"/>
    <property type="match status" value="1"/>
</dbReference>
<proteinExistence type="inferred from homology"/>
<dbReference type="InterPro" id="IPR015797">
    <property type="entry name" value="NUDIX_hydrolase-like_dom_sf"/>
</dbReference>
<dbReference type="InterPro" id="IPR020084">
    <property type="entry name" value="NUDIX_hydrolase_CS"/>
</dbReference>
<dbReference type="PROSITE" id="PS51462">
    <property type="entry name" value="NUDIX"/>
    <property type="match status" value="1"/>
</dbReference>
<comment type="similarity">
    <text evidence="2 5">Belongs to the Nudix hydrolase family.</text>
</comment>
<evidence type="ECO:0000256" key="2">
    <source>
        <dbReference type="ARBA" id="ARBA00005582"/>
    </source>
</evidence>